<dbReference type="SUPFAM" id="SSF51322">
    <property type="entry name" value="Cyanovirin-N"/>
    <property type="match status" value="1"/>
</dbReference>
<dbReference type="Proteomes" id="UP000218785">
    <property type="component" value="Chromosome"/>
</dbReference>
<organism evidence="2 3">
    <name type="scientific">Tolypothrix tenuis PCC 7101</name>
    <dbReference type="NCBI Taxonomy" id="231146"/>
    <lineage>
        <taxon>Bacteria</taxon>
        <taxon>Bacillati</taxon>
        <taxon>Cyanobacteriota</taxon>
        <taxon>Cyanophyceae</taxon>
        <taxon>Nostocales</taxon>
        <taxon>Tolypothrichaceae</taxon>
        <taxon>Tolypothrix</taxon>
    </lineage>
</organism>
<gene>
    <name evidence="2" type="ORF">NIES37_45390</name>
</gene>
<dbReference type="KEGG" id="ttq:NIES37_45390"/>
<dbReference type="SMR" id="A0A1Z4N492"/>
<feature type="domain" description="Cyanovirin-N" evidence="1">
    <location>
        <begin position="4"/>
        <end position="102"/>
    </location>
</feature>
<dbReference type="RefSeq" id="WP_096579496.1">
    <property type="nucleotide sequence ID" value="NZ_CAWNJS010000001.1"/>
</dbReference>
<name>A0A1Z4N492_9CYAN</name>
<sequence>MGSSYQYTCENISIHGDVISATCQRRDGSWNETSLSLRGIENIDGILEVTDPYARSSFQLSATNISIDGDVLSATCRRMDGLWNESSLVLNGIENIDGNLEYTGSP</sequence>
<evidence type="ECO:0000259" key="1">
    <source>
        <dbReference type="SMART" id="SM01111"/>
    </source>
</evidence>
<protein>
    <recommendedName>
        <fullName evidence="1">Cyanovirin-N domain-containing protein</fullName>
    </recommendedName>
</protein>
<dbReference type="InterPro" id="IPR036673">
    <property type="entry name" value="Cyanovirin-N_sf"/>
</dbReference>
<dbReference type="Gene3D" id="2.30.60.10">
    <property type="entry name" value="Cyanovirin-N"/>
    <property type="match status" value="2"/>
</dbReference>
<evidence type="ECO:0000313" key="3">
    <source>
        <dbReference type="Proteomes" id="UP000218785"/>
    </source>
</evidence>
<dbReference type="Pfam" id="PF08881">
    <property type="entry name" value="CVNH"/>
    <property type="match status" value="1"/>
</dbReference>
<dbReference type="InterPro" id="IPR011058">
    <property type="entry name" value="Cyanovirin-N"/>
</dbReference>
<reference evidence="2 3" key="1">
    <citation type="submission" date="2017-06" db="EMBL/GenBank/DDBJ databases">
        <title>Genome sequencing of cyanobaciteial culture collection at National Institute for Environmental Studies (NIES).</title>
        <authorList>
            <person name="Hirose Y."/>
            <person name="Shimura Y."/>
            <person name="Fujisawa T."/>
            <person name="Nakamura Y."/>
            <person name="Kawachi M."/>
        </authorList>
    </citation>
    <scope>NUCLEOTIDE SEQUENCE [LARGE SCALE GENOMIC DNA]</scope>
    <source>
        <strain evidence="2 3">NIES-37</strain>
    </source>
</reference>
<evidence type="ECO:0000313" key="2">
    <source>
        <dbReference type="EMBL" id="BAZ00544.1"/>
    </source>
</evidence>
<dbReference type="SMART" id="SM01111">
    <property type="entry name" value="CVNH"/>
    <property type="match status" value="1"/>
</dbReference>
<dbReference type="EMBL" id="AP018248">
    <property type="protein sequence ID" value="BAZ00544.1"/>
    <property type="molecule type" value="Genomic_DNA"/>
</dbReference>
<accession>A0A1Z4N492</accession>
<dbReference type="AlphaFoldDB" id="A0A1Z4N492"/>
<keyword evidence="3" id="KW-1185">Reference proteome</keyword>
<proteinExistence type="predicted"/>